<dbReference type="Pfam" id="PF13609">
    <property type="entry name" value="Porin_4"/>
    <property type="match status" value="1"/>
</dbReference>
<evidence type="ECO:0000259" key="5">
    <source>
        <dbReference type="Pfam" id="PF13609"/>
    </source>
</evidence>
<dbReference type="PANTHER" id="PTHR34501:SF2">
    <property type="entry name" value="OUTER MEMBRANE PORIN F-RELATED"/>
    <property type="match status" value="1"/>
</dbReference>
<keyword evidence="2 4" id="KW-0732">Signal</keyword>
<organism evidence="6 7">
    <name type="scientific">Vibrio hippocampi</name>
    <dbReference type="NCBI Taxonomy" id="654686"/>
    <lineage>
        <taxon>Bacteria</taxon>
        <taxon>Pseudomonadati</taxon>
        <taxon>Pseudomonadota</taxon>
        <taxon>Gammaproteobacteria</taxon>
        <taxon>Vibrionales</taxon>
        <taxon>Vibrionaceae</taxon>
        <taxon>Vibrio</taxon>
    </lineage>
</organism>
<feature type="domain" description="Porin" evidence="5">
    <location>
        <begin position="8"/>
        <end position="306"/>
    </location>
</feature>
<dbReference type="SUPFAM" id="SSF56935">
    <property type="entry name" value="Porins"/>
    <property type="match status" value="1"/>
</dbReference>
<gene>
    <name evidence="6" type="primary">ompH</name>
    <name evidence="6" type="ORF">VHP8226_01796</name>
</gene>
<reference evidence="6" key="1">
    <citation type="submission" date="2021-12" db="EMBL/GenBank/DDBJ databases">
        <authorList>
            <person name="Rodrigo-Torres L."/>
            <person name="Arahal R. D."/>
            <person name="Lucena T."/>
        </authorList>
    </citation>
    <scope>NUCLEOTIDE SEQUENCE</scope>
    <source>
        <strain evidence="6">CECT 8226</strain>
    </source>
</reference>
<comment type="caution">
    <text evidence="6">The sequence shown here is derived from an EMBL/GenBank/DDBJ whole genome shotgun (WGS) entry which is preliminary data.</text>
</comment>
<evidence type="ECO:0000256" key="1">
    <source>
        <dbReference type="ARBA" id="ARBA00004571"/>
    </source>
</evidence>
<feature type="chain" id="PRO_5046768100" evidence="4">
    <location>
        <begin position="21"/>
        <end position="319"/>
    </location>
</feature>
<sequence length="319" mass="34152">MMKKTLVALSVLAASNSAFAIELYNKDKVSVNMTGDVEVVYLKPLTDGEDFQQEIQDADFGFDVQYMVNNELSVGAYLEFSADEDDGSNEGNAYVALYSQSYGSIKFGRLDTVLDDAGIGDDYQFGISSFFQNGHPYNMDEALRYDLDTGTFYAALALAQNKDGDVATMGEDGLWVDGKVGARFADFDLTAFFGDLDSDGAMIGGDPVGDQTVVALEARYGGFGNLGLAAGYYYSDVDGDLPGQGKADTFGLAANYALSDWLFAAGYSYSDQDIGGDYNAWYLNAGYGIAPATTIYAEVGGDDADDSQTGYAIGMLVEF</sequence>
<evidence type="ECO:0000256" key="3">
    <source>
        <dbReference type="ARBA" id="ARBA00023136"/>
    </source>
</evidence>
<keyword evidence="3" id="KW-0472">Membrane</keyword>
<evidence type="ECO:0000256" key="2">
    <source>
        <dbReference type="ARBA" id="ARBA00022729"/>
    </source>
</evidence>
<dbReference type="PANTHER" id="PTHR34501">
    <property type="entry name" value="PROTEIN YDDL-RELATED"/>
    <property type="match status" value="1"/>
</dbReference>
<evidence type="ECO:0000313" key="6">
    <source>
        <dbReference type="EMBL" id="CAH0526419.1"/>
    </source>
</evidence>
<dbReference type="Proteomes" id="UP000838160">
    <property type="component" value="Unassembled WGS sequence"/>
</dbReference>
<keyword evidence="7" id="KW-1185">Reference proteome</keyword>
<dbReference type="EMBL" id="CAKLCM010000002">
    <property type="protein sequence ID" value="CAH0526419.1"/>
    <property type="molecule type" value="Genomic_DNA"/>
</dbReference>
<dbReference type="Gene3D" id="2.40.160.10">
    <property type="entry name" value="Porin"/>
    <property type="match status" value="1"/>
</dbReference>
<comment type="subcellular location">
    <subcellularLocation>
        <location evidence="1">Cell outer membrane</location>
        <topology evidence="1">Multi-pass membrane protein</topology>
    </subcellularLocation>
</comment>
<accession>A0ABN8DG03</accession>
<dbReference type="InterPro" id="IPR033900">
    <property type="entry name" value="Gram_neg_porin_domain"/>
</dbReference>
<dbReference type="InterPro" id="IPR050298">
    <property type="entry name" value="Gram-neg_bact_OMP"/>
</dbReference>
<dbReference type="RefSeq" id="WP_354004647.1">
    <property type="nucleotide sequence ID" value="NZ_CAKLCM010000002.1"/>
</dbReference>
<proteinExistence type="predicted"/>
<evidence type="ECO:0000256" key="4">
    <source>
        <dbReference type="SAM" id="SignalP"/>
    </source>
</evidence>
<protein>
    <submittedName>
        <fullName evidence="6">Porin-like protein H</fullName>
    </submittedName>
</protein>
<dbReference type="InterPro" id="IPR023614">
    <property type="entry name" value="Porin_dom_sf"/>
</dbReference>
<feature type="signal peptide" evidence="4">
    <location>
        <begin position="1"/>
        <end position="20"/>
    </location>
</feature>
<evidence type="ECO:0000313" key="7">
    <source>
        <dbReference type="Proteomes" id="UP000838160"/>
    </source>
</evidence>
<name>A0ABN8DG03_9VIBR</name>